<evidence type="ECO:0000256" key="1">
    <source>
        <dbReference type="SAM" id="Phobius"/>
    </source>
</evidence>
<dbReference type="EMBL" id="AUZY01004457">
    <property type="protein sequence ID" value="EQD63508.1"/>
    <property type="molecule type" value="Genomic_DNA"/>
</dbReference>
<keyword evidence="1" id="KW-0472">Membrane</keyword>
<gene>
    <name evidence="2" type="ORF">B1B_07013</name>
</gene>
<comment type="caution">
    <text evidence="2">The sequence shown here is derived from an EMBL/GenBank/DDBJ whole genome shotgun (WGS) entry which is preliminary data.</text>
</comment>
<feature type="transmembrane region" description="Helical" evidence="1">
    <location>
        <begin position="150"/>
        <end position="170"/>
    </location>
</feature>
<sequence length="263" mass="28367">MEIVGTFVLGVLAALMAATTAALVRWAAGARTASYAAAILFLLAMMAAMFAGALVYYLSPGPVSLAEGFWLAAILMSVFVFPLLYVLTRELRLRATTGPSRPAAPFRPAGYIAGTIGLVLVNEFLMGWVFSLAAGLPIPLNQGAVPFLEAVVVSPWFVFTMGAEMLLSAYLLRERIRPEVRFLLLIQGILMILSPPALADPVWAAVAVYAGSAVMIGLVIYLLEFVARHPEFSRGFATYALVLAGIYSFMMAGLYLWVAYAWL</sequence>
<keyword evidence="1" id="KW-0812">Transmembrane</keyword>
<protein>
    <submittedName>
        <fullName evidence="2">Ferredoxin</fullName>
    </submittedName>
</protein>
<feature type="transmembrane region" description="Helical" evidence="1">
    <location>
        <begin position="205"/>
        <end position="227"/>
    </location>
</feature>
<feature type="transmembrane region" description="Helical" evidence="1">
    <location>
        <begin position="35"/>
        <end position="57"/>
    </location>
</feature>
<keyword evidence="1" id="KW-1133">Transmembrane helix</keyword>
<evidence type="ECO:0000313" key="2">
    <source>
        <dbReference type="EMBL" id="EQD63508.1"/>
    </source>
</evidence>
<reference evidence="2" key="1">
    <citation type="submission" date="2013-08" db="EMBL/GenBank/DDBJ databases">
        <authorList>
            <person name="Mendez C."/>
            <person name="Richter M."/>
            <person name="Ferrer M."/>
            <person name="Sanchez J."/>
        </authorList>
    </citation>
    <scope>NUCLEOTIDE SEQUENCE</scope>
</reference>
<name>T1B4L7_9ZZZZ</name>
<feature type="transmembrane region" description="Helical" evidence="1">
    <location>
        <begin position="6"/>
        <end position="28"/>
    </location>
</feature>
<dbReference type="AlphaFoldDB" id="T1B4L7"/>
<feature type="transmembrane region" description="Helical" evidence="1">
    <location>
        <begin position="109"/>
        <end position="130"/>
    </location>
</feature>
<proteinExistence type="predicted"/>
<reference evidence="2" key="2">
    <citation type="journal article" date="2014" name="ISME J.">
        <title>Microbial stratification in low pH oxic and suboxic macroscopic growths along an acid mine drainage.</title>
        <authorList>
            <person name="Mendez-Garcia C."/>
            <person name="Mesa V."/>
            <person name="Sprenger R.R."/>
            <person name="Richter M."/>
            <person name="Diez M.S."/>
            <person name="Solano J."/>
            <person name="Bargiela R."/>
            <person name="Golyshina O.V."/>
            <person name="Manteca A."/>
            <person name="Ramos J.L."/>
            <person name="Gallego J.R."/>
            <person name="Llorente I."/>
            <person name="Martins Dos Santos V.A."/>
            <person name="Jensen O.N."/>
            <person name="Pelaez A.I."/>
            <person name="Sanchez J."/>
            <person name="Ferrer M."/>
        </authorList>
    </citation>
    <scope>NUCLEOTIDE SEQUENCE</scope>
</reference>
<feature type="transmembrane region" description="Helical" evidence="1">
    <location>
        <begin position="239"/>
        <end position="262"/>
    </location>
</feature>
<feature type="transmembrane region" description="Helical" evidence="1">
    <location>
        <begin position="69"/>
        <end position="88"/>
    </location>
</feature>
<feature type="non-terminal residue" evidence="2">
    <location>
        <position position="263"/>
    </location>
</feature>
<accession>T1B4L7</accession>
<organism evidence="2">
    <name type="scientific">mine drainage metagenome</name>
    <dbReference type="NCBI Taxonomy" id="410659"/>
    <lineage>
        <taxon>unclassified sequences</taxon>
        <taxon>metagenomes</taxon>
        <taxon>ecological metagenomes</taxon>
    </lineage>
</organism>
<feature type="transmembrane region" description="Helical" evidence="1">
    <location>
        <begin position="182"/>
        <end position="199"/>
    </location>
</feature>